<protein>
    <submittedName>
        <fullName evidence="2">Uncharacterized protein</fullName>
    </submittedName>
</protein>
<feature type="region of interest" description="Disordered" evidence="1">
    <location>
        <begin position="42"/>
        <end position="69"/>
    </location>
</feature>
<reference evidence="2 3" key="1">
    <citation type="submission" date="2018-08" db="EMBL/GenBank/DDBJ databases">
        <title>A genome reference for cultivated species of the human gut microbiota.</title>
        <authorList>
            <person name="Zou Y."/>
            <person name="Xue W."/>
            <person name="Luo G."/>
        </authorList>
    </citation>
    <scope>NUCLEOTIDE SEQUENCE [LARGE SCALE GENOMIC DNA]</scope>
    <source>
        <strain evidence="2 3">AM22-1</strain>
    </source>
</reference>
<evidence type="ECO:0000313" key="3">
    <source>
        <dbReference type="Proteomes" id="UP000286501"/>
    </source>
</evidence>
<dbReference type="EMBL" id="QRIN01000007">
    <property type="protein sequence ID" value="RHG68453.1"/>
    <property type="molecule type" value="Genomic_DNA"/>
</dbReference>
<accession>A0A3R6DWU3</accession>
<dbReference type="Proteomes" id="UP000286501">
    <property type="component" value="Unassembled WGS sequence"/>
</dbReference>
<dbReference type="AlphaFoldDB" id="A0A3R6DWU3"/>
<name>A0A3R6DWU3_9BACT</name>
<organism evidence="2 3">
    <name type="scientific">Segatella copri</name>
    <dbReference type="NCBI Taxonomy" id="165179"/>
    <lineage>
        <taxon>Bacteria</taxon>
        <taxon>Pseudomonadati</taxon>
        <taxon>Bacteroidota</taxon>
        <taxon>Bacteroidia</taxon>
        <taxon>Bacteroidales</taxon>
        <taxon>Prevotellaceae</taxon>
        <taxon>Segatella</taxon>
    </lineage>
</organism>
<evidence type="ECO:0000256" key="1">
    <source>
        <dbReference type="SAM" id="MobiDB-lite"/>
    </source>
</evidence>
<sequence>MFHVKQTINKTFDAQPIKEGCIKCFAVKVKLQQFVKQKLIKSSKTQKQTGKKPIKRNKKKEQNKYQFKA</sequence>
<comment type="caution">
    <text evidence="2">The sequence shown here is derived from an EMBL/GenBank/DDBJ whole genome shotgun (WGS) entry which is preliminary data.</text>
</comment>
<proteinExistence type="predicted"/>
<feature type="compositionally biased region" description="Basic residues" evidence="1">
    <location>
        <begin position="49"/>
        <end position="61"/>
    </location>
</feature>
<gene>
    <name evidence="2" type="ORF">DW250_02455</name>
</gene>
<evidence type="ECO:0000313" key="2">
    <source>
        <dbReference type="EMBL" id="RHG68453.1"/>
    </source>
</evidence>